<protein>
    <submittedName>
        <fullName evidence="3">DNA utilization protein GntX</fullName>
    </submittedName>
</protein>
<dbReference type="InterPro" id="IPR051910">
    <property type="entry name" value="ComF/GntX_DNA_util-trans"/>
</dbReference>
<evidence type="ECO:0000256" key="1">
    <source>
        <dbReference type="ARBA" id="ARBA00008007"/>
    </source>
</evidence>
<dbReference type="PANTHER" id="PTHR47505:SF1">
    <property type="entry name" value="DNA UTILIZATION PROTEIN YHGH"/>
    <property type="match status" value="1"/>
</dbReference>
<name>A0A517PA69_9PLAN</name>
<dbReference type="AlphaFoldDB" id="A0A517PA69"/>
<dbReference type="Gene3D" id="3.40.50.2020">
    <property type="match status" value="1"/>
</dbReference>
<reference evidence="3 4" key="1">
    <citation type="submission" date="2019-02" db="EMBL/GenBank/DDBJ databases">
        <title>Deep-cultivation of Planctomycetes and their phenomic and genomic characterization uncovers novel biology.</title>
        <authorList>
            <person name="Wiegand S."/>
            <person name="Jogler M."/>
            <person name="Boedeker C."/>
            <person name="Pinto D."/>
            <person name="Vollmers J."/>
            <person name="Rivas-Marin E."/>
            <person name="Kohn T."/>
            <person name="Peeters S.H."/>
            <person name="Heuer A."/>
            <person name="Rast P."/>
            <person name="Oberbeckmann S."/>
            <person name="Bunk B."/>
            <person name="Jeske O."/>
            <person name="Meyerdierks A."/>
            <person name="Storesund J.E."/>
            <person name="Kallscheuer N."/>
            <person name="Luecker S."/>
            <person name="Lage O.M."/>
            <person name="Pohl T."/>
            <person name="Merkel B.J."/>
            <person name="Hornburger P."/>
            <person name="Mueller R.-W."/>
            <person name="Bruemmer F."/>
            <person name="Labrenz M."/>
            <person name="Spormann A.M."/>
            <person name="Op den Camp H."/>
            <person name="Overmann J."/>
            <person name="Amann R."/>
            <person name="Jetten M.S.M."/>
            <person name="Mascher T."/>
            <person name="Medema M.H."/>
            <person name="Devos D.P."/>
            <person name="Kaster A.-K."/>
            <person name="Ovreas L."/>
            <person name="Rohde M."/>
            <person name="Galperin M.Y."/>
            <person name="Jogler C."/>
        </authorList>
    </citation>
    <scope>NUCLEOTIDE SEQUENCE [LARGE SCALE GENOMIC DNA]</scope>
    <source>
        <strain evidence="3 4">CA12</strain>
    </source>
</reference>
<dbReference type="EMBL" id="CP036265">
    <property type="protein sequence ID" value="QDT16270.1"/>
    <property type="molecule type" value="Genomic_DNA"/>
</dbReference>
<evidence type="ECO:0000313" key="4">
    <source>
        <dbReference type="Proteomes" id="UP000318741"/>
    </source>
</evidence>
<proteinExistence type="inferred from homology"/>
<comment type="similarity">
    <text evidence="1">Belongs to the ComF/GntX family.</text>
</comment>
<dbReference type="SUPFAM" id="SSF53271">
    <property type="entry name" value="PRTase-like"/>
    <property type="match status" value="1"/>
</dbReference>
<feature type="domain" description="Phosphoribosyltransferase" evidence="2">
    <location>
        <begin position="152"/>
        <end position="226"/>
    </location>
</feature>
<dbReference type="PANTHER" id="PTHR47505">
    <property type="entry name" value="DNA UTILIZATION PROTEIN YHGH"/>
    <property type="match status" value="1"/>
</dbReference>
<accession>A0A517PA69</accession>
<dbReference type="InterPro" id="IPR029057">
    <property type="entry name" value="PRTase-like"/>
</dbReference>
<sequence length="231" mass="24713">MPPACPLCGADGTLDPPRLTPRCDCRTAFADPACGWCRACGAPTGPHVPDCDDCPHCRREDPFPFAGAVSLGLHEGRLRDAVLYAKADGGRPTARALGEDLLDRWAERLTGFDLVAAVPHHWTDRLRTAHDPAAELCATLARGLHLPGRPRLVRKVRRTEKQTDLTPTDRRANLRGAFVVPRPAAAAGRRVLLCDDVLTTGATARRVTAALRAAGAREVAVAVFARGVGGR</sequence>
<dbReference type="CDD" id="cd06223">
    <property type="entry name" value="PRTases_typeI"/>
    <property type="match status" value="1"/>
</dbReference>
<dbReference type="Proteomes" id="UP000318741">
    <property type="component" value="Chromosome"/>
</dbReference>
<gene>
    <name evidence="3" type="ORF">CA12_23710</name>
</gene>
<organism evidence="3 4">
    <name type="scientific">Alienimonas californiensis</name>
    <dbReference type="NCBI Taxonomy" id="2527989"/>
    <lineage>
        <taxon>Bacteria</taxon>
        <taxon>Pseudomonadati</taxon>
        <taxon>Planctomycetota</taxon>
        <taxon>Planctomycetia</taxon>
        <taxon>Planctomycetales</taxon>
        <taxon>Planctomycetaceae</taxon>
        <taxon>Alienimonas</taxon>
    </lineage>
</organism>
<dbReference type="InterPro" id="IPR000836">
    <property type="entry name" value="PRTase_dom"/>
</dbReference>
<keyword evidence="4" id="KW-1185">Reference proteome</keyword>
<dbReference type="KEGG" id="acaf:CA12_23710"/>
<dbReference type="Pfam" id="PF00156">
    <property type="entry name" value="Pribosyltran"/>
    <property type="match status" value="1"/>
</dbReference>
<evidence type="ECO:0000259" key="2">
    <source>
        <dbReference type="Pfam" id="PF00156"/>
    </source>
</evidence>
<evidence type="ECO:0000313" key="3">
    <source>
        <dbReference type="EMBL" id="QDT16270.1"/>
    </source>
</evidence>